<dbReference type="InterPro" id="IPR005946">
    <property type="entry name" value="Rib-P_diPkinase"/>
</dbReference>
<dbReference type="GO" id="GO:0004749">
    <property type="term" value="F:ribose phosphate diphosphokinase activity"/>
    <property type="evidence" value="ECO:0007669"/>
    <property type="project" value="TreeGrafter"/>
</dbReference>
<evidence type="ECO:0000259" key="1">
    <source>
        <dbReference type="Pfam" id="PF00156"/>
    </source>
</evidence>
<gene>
    <name evidence="2" type="primary">nadR</name>
    <name evidence="2" type="ORF">AUR04nite_30140</name>
</gene>
<dbReference type="Gene3D" id="3.40.50.2020">
    <property type="match status" value="2"/>
</dbReference>
<dbReference type="SUPFAM" id="SSF53271">
    <property type="entry name" value="PRTase-like"/>
    <property type="match status" value="1"/>
</dbReference>
<accession>A0A4Y4DQ58</accession>
<dbReference type="GO" id="GO:0006164">
    <property type="term" value="P:purine nucleotide biosynthetic process"/>
    <property type="evidence" value="ECO:0007669"/>
    <property type="project" value="TreeGrafter"/>
</dbReference>
<name>A0A4Y4DQ58_GLUUR</name>
<organism evidence="2 3">
    <name type="scientific">Glutamicibacter uratoxydans</name>
    <name type="common">Arthrobacter uratoxydans</name>
    <dbReference type="NCBI Taxonomy" id="43667"/>
    <lineage>
        <taxon>Bacteria</taxon>
        <taxon>Bacillati</taxon>
        <taxon>Actinomycetota</taxon>
        <taxon>Actinomycetes</taxon>
        <taxon>Micrococcales</taxon>
        <taxon>Micrococcaceae</taxon>
        <taxon>Glutamicibacter</taxon>
    </lineage>
</organism>
<comment type="caution">
    <text evidence="2">The sequence shown here is derived from an EMBL/GenBank/DDBJ whole genome shotgun (WGS) entry which is preliminary data.</text>
</comment>
<sequence length="272" mass="29108">MITTYASVPAGFTVYSDVNFMQFPAGEQHFTLGPAAQQQVPVRVLITGTDANDYIRAGLWIDYAHQHGNKVEAVIPYLPAARADRGEPFGAKVYANLINSLEADQVTCLDPHSPVMTELVDNLTIVESAGVIAADPRIAQRRYAGVIAPDAGAVSRAQKAADALGIPLFRAAKHRDFATGKLSGFSCEQLPDNGRLLVVDDICDGGGTFRGLAQSTGLGPDRLDLWVSHGVFSGQAARLRENFGSIFTTDSHPGHQNPDVNATILPVSSFMF</sequence>
<dbReference type="GO" id="GO:0000287">
    <property type="term" value="F:magnesium ion binding"/>
    <property type="evidence" value="ECO:0007669"/>
    <property type="project" value="InterPro"/>
</dbReference>
<dbReference type="InterPro" id="IPR029057">
    <property type="entry name" value="PRTase-like"/>
</dbReference>
<keyword evidence="2" id="KW-0808">Transferase</keyword>
<dbReference type="RefSeq" id="WP_170184235.1">
    <property type="nucleotide sequence ID" value="NZ_BAAAJL010000014.1"/>
</dbReference>
<dbReference type="EMBL" id="BJNY01000020">
    <property type="protein sequence ID" value="GED07482.1"/>
    <property type="molecule type" value="Genomic_DNA"/>
</dbReference>
<dbReference type="InterPro" id="IPR000836">
    <property type="entry name" value="PRTase_dom"/>
</dbReference>
<dbReference type="GO" id="GO:0006015">
    <property type="term" value="P:5-phosphoribose 1-diphosphate biosynthetic process"/>
    <property type="evidence" value="ECO:0007669"/>
    <property type="project" value="TreeGrafter"/>
</dbReference>
<dbReference type="Pfam" id="PF00156">
    <property type="entry name" value="Pribosyltran"/>
    <property type="match status" value="1"/>
</dbReference>
<keyword evidence="3" id="KW-1185">Reference proteome</keyword>
<evidence type="ECO:0000313" key="2">
    <source>
        <dbReference type="EMBL" id="GED07482.1"/>
    </source>
</evidence>
<proteinExistence type="predicted"/>
<evidence type="ECO:0000313" key="3">
    <source>
        <dbReference type="Proteomes" id="UP000316612"/>
    </source>
</evidence>
<dbReference type="CDD" id="cd06223">
    <property type="entry name" value="PRTases_typeI"/>
    <property type="match status" value="1"/>
</dbReference>
<keyword evidence="2" id="KW-0418">Kinase</keyword>
<dbReference type="PANTHER" id="PTHR10210:SF41">
    <property type="entry name" value="RIBOSE-PHOSPHATE PYROPHOSPHOKINASE 1, CHLOROPLASTIC"/>
    <property type="match status" value="1"/>
</dbReference>
<dbReference type="GO" id="GO:0016301">
    <property type="term" value="F:kinase activity"/>
    <property type="evidence" value="ECO:0007669"/>
    <property type="project" value="UniProtKB-KW"/>
</dbReference>
<dbReference type="GO" id="GO:0005737">
    <property type="term" value="C:cytoplasm"/>
    <property type="evidence" value="ECO:0007669"/>
    <property type="project" value="TreeGrafter"/>
</dbReference>
<reference evidence="2 3" key="1">
    <citation type="submission" date="2019-06" db="EMBL/GenBank/DDBJ databases">
        <title>Whole genome shotgun sequence of Glutamicibacter uratoxydans NBRC 15515.</title>
        <authorList>
            <person name="Hosoyama A."/>
            <person name="Uohara A."/>
            <person name="Ohji S."/>
            <person name="Ichikawa N."/>
        </authorList>
    </citation>
    <scope>NUCLEOTIDE SEQUENCE [LARGE SCALE GENOMIC DNA]</scope>
    <source>
        <strain evidence="2 3">NBRC 15515</strain>
    </source>
</reference>
<feature type="domain" description="Phosphoribosyltransferase" evidence="1">
    <location>
        <begin position="146"/>
        <end position="210"/>
    </location>
</feature>
<protein>
    <submittedName>
        <fullName evidence="2">Ribose-phosphate pyrophosphokinase</fullName>
    </submittedName>
</protein>
<dbReference type="AlphaFoldDB" id="A0A4Y4DQ58"/>
<dbReference type="GO" id="GO:0002189">
    <property type="term" value="C:ribose phosphate diphosphokinase complex"/>
    <property type="evidence" value="ECO:0007669"/>
    <property type="project" value="TreeGrafter"/>
</dbReference>
<dbReference type="Proteomes" id="UP000316612">
    <property type="component" value="Unassembled WGS sequence"/>
</dbReference>
<dbReference type="PANTHER" id="PTHR10210">
    <property type="entry name" value="RIBOSE-PHOSPHATE DIPHOSPHOKINASE FAMILY MEMBER"/>
    <property type="match status" value="1"/>
</dbReference>